<feature type="chain" id="PRO_5045630221" evidence="1">
    <location>
        <begin position="30"/>
        <end position="236"/>
    </location>
</feature>
<protein>
    <submittedName>
        <fullName evidence="2">Uncharacterized protein</fullName>
    </submittedName>
</protein>
<comment type="caution">
    <text evidence="2">The sequence shown here is derived from an EMBL/GenBank/DDBJ whole genome shotgun (WGS) entry which is preliminary data.</text>
</comment>
<sequence length="236" mass="24185">MRPTPLVRAGLGLTTAIAIVSATALPAWAASTPAPSSSPAVKTVQTAKDSVSLGWLSAEERKALAPFVRYDGGSYRLDAKGAQAAGVSQRAIDAVGTAVARMDTLLDKRLVVGKDSEGVVVDPKAAATGSGISLRSTEAQLAEGITVKVTWFGLLIHLDPFVTGKVQAGVDITKDLVQVVTSVVTIASLGSLLPAAVLASALADLGSKAVSFCTTRKGELYVYLTWAGIPVCNPLA</sequence>
<proteinExistence type="predicted"/>
<name>A0ABN0X3E7_9ACTN</name>
<keyword evidence="1" id="KW-0732">Signal</keyword>
<reference evidence="2 3" key="1">
    <citation type="journal article" date="2019" name="Int. J. Syst. Evol. Microbiol.">
        <title>The Global Catalogue of Microorganisms (GCM) 10K type strain sequencing project: providing services to taxonomists for standard genome sequencing and annotation.</title>
        <authorList>
            <consortium name="The Broad Institute Genomics Platform"/>
            <consortium name="The Broad Institute Genome Sequencing Center for Infectious Disease"/>
            <person name="Wu L."/>
            <person name="Ma J."/>
        </authorList>
    </citation>
    <scope>NUCLEOTIDE SEQUENCE [LARGE SCALE GENOMIC DNA]</scope>
    <source>
        <strain evidence="2 3">JCM 4565</strain>
    </source>
</reference>
<evidence type="ECO:0000256" key="1">
    <source>
        <dbReference type="SAM" id="SignalP"/>
    </source>
</evidence>
<feature type="signal peptide" evidence="1">
    <location>
        <begin position="1"/>
        <end position="29"/>
    </location>
</feature>
<gene>
    <name evidence="2" type="ORF">GCM10010319_33970</name>
</gene>
<dbReference type="EMBL" id="BAAABW010000017">
    <property type="protein sequence ID" value="GAA0353993.1"/>
    <property type="molecule type" value="Genomic_DNA"/>
</dbReference>
<accession>A0ABN0X3E7</accession>
<dbReference type="RefSeq" id="WP_344118586.1">
    <property type="nucleotide sequence ID" value="NZ_BAAABW010000017.1"/>
</dbReference>
<evidence type="ECO:0000313" key="3">
    <source>
        <dbReference type="Proteomes" id="UP001500063"/>
    </source>
</evidence>
<dbReference type="Proteomes" id="UP001500063">
    <property type="component" value="Unassembled WGS sequence"/>
</dbReference>
<organism evidence="2 3">
    <name type="scientific">Streptomyces blastmyceticus</name>
    <dbReference type="NCBI Taxonomy" id="68180"/>
    <lineage>
        <taxon>Bacteria</taxon>
        <taxon>Bacillati</taxon>
        <taxon>Actinomycetota</taxon>
        <taxon>Actinomycetes</taxon>
        <taxon>Kitasatosporales</taxon>
        <taxon>Streptomycetaceae</taxon>
        <taxon>Streptomyces</taxon>
    </lineage>
</organism>
<evidence type="ECO:0000313" key="2">
    <source>
        <dbReference type="EMBL" id="GAA0353993.1"/>
    </source>
</evidence>
<keyword evidence="3" id="KW-1185">Reference proteome</keyword>